<comment type="cofactor">
    <cofactor evidence="1">
        <name>pyridoxal 5'-phosphate</name>
        <dbReference type="ChEBI" id="CHEBI:597326"/>
    </cofactor>
</comment>
<keyword evidence="3" id="KW-0663">Pyridoxal phosphate</keyword>
<dbReference type="PANTHER" id="PTHR48078">
    <property type="entry name" value="THREONINE DEHYDRATASE, MITOCHONDRIAL-RELATED"/>
    <property type="match status" value="1"/>
</dbReference>
<dbReference type="PROSITE" id="PS00165">
    <property type="entry name" value="DEHYDRATASE_SER_THR"/>
    <property type="match status" value="1"/>
</dbReference>
<sequence length="327" mass="33250">MTTIDRAAIERTFRQIAPHIRKTPVLEIGADEIGLRAGAALKLECLQHSGSFKARGAFANLLTADVPEAGVVAASGGNHGAAVAYAAMRLGIPAKIFVPSISSPAKIARIRAYKADLVVGGEAYADALAASEDWIAESGAMPVHAYDQEGTLLGQGTAGLEFEAQCPDLDTVLVAVGGGGLIGGIAAALGAGIRVVAVEPERCATLNAALAAGEPVDVAVSGLAADSLGARRSGSLMFPIAQEFVQRSLLVPDGAIADAQRWLWEHVRIAAEPGGATALAALLSGAYAPEPGERVGVLVCGANVPLETLAETVAGGDTSHRRENTAP</sequence>
<dbReference type="GO" id="GO:0003941">
    <property type="term" value="F:L-serine ammonia-lyase activity"/>
    <property type="evidence" value="ECO:0007669"/>
    <property type="project" value="TreeGrafter"/>
</dbReference>
<evidence type="ECO:0000256" key="1">
    <source>
        <dbReference type="ARBA" id="ARBA00001933"/>
    </source>
</evidence>
<gene>
    <name evidence="6" type="ORF">HW532_11045</name>
</gene>
<keyword evidence="7" id="KW-1185">Reference proteome</keyword>
<dbReference type="InterPro" id="IPR000634">
    <property type="entry name" value="Ser/Thr_deHydtase_PyrdxlP-BS"/>
</dbReference>
<evidence type="ECO:0000256" key="3">
    <source>
        <dbReference type="ARBA" id="ARBA00022898"/>
    </source>
</evidence>
<dbReference type="FunFam" id="3.40.50.1100:FF:000005">
    <property type="entry name" value="Threonine dehydratase catabolic"/>
    <property type="match status" value="1"/>
</dbReference>
<evidence type="ECO:0000256" key="4">
    <source>
        <dbReference type="ARBA" id="ARBA00023239"/>
    </source>
</evidence>
<dbReference type="NCBIfam" id="NF006094">
    <property type="entry name" value="PRK08246.1"/>
    <property type="match status" value="1"/>
</dbReference>
<evidence type="ECO:0000256" key="2">
    <source>
        <dbReference type="ARBA" id="ARBA00010869"/>
    </source>
</evidence>
<name>A0A7S8C4E3_9HYPH</name>
<dbReference type="SUPFAM" id="SSF53686">
    <property type="entry name" value="Tryptophan synthase beta subunit-like PLP-dependent enzymes"/>
    <property type="match status" value="1"/>
</dbReference>
<dbReference type="GO" id="GO:0009097">
    <property type="term" value="P:isoleucine biosynthetic process"/>
    <property type="evidence" value="ECO:0007669"/>
    <property type="project" value="TreeGrafter"/>
</dbReference>
<dbReference type="PANTHER" id="PTHR48078:SF6">
    <property type="entry name" value="L-THREONINE DEHYDRATASE CATABOLIC TDCB"/>
    <property type="match status" value="1"/>
</dbReference>
<dbReference type="Pfam" id="PF00291">
    <property type="entry name" value="PALP"/>
    <property type="match status" value="1"/>
</dbReference>
<dbReference type="InterPro" id="IPR050147">
    <property type="entry name" value="Ser/Thr_Dehydratase"/>
</dbReference>
<dbReference type="GO" id="GO:0006567">
    <property type="term" value="P:L-threonine catabolic process"/>
    <property type="evidence" value="ECO:0007669"/>
    <property type="project" value="TreeGrafter"/>
</dbReference>
<dbReference type="GO" id="GO:0030170">
    <property type="term" value="F:pyridoxal phosphate binding"/>
    <property type="evidence" value="ECO:0007669"/>
    <property type="project" value="InterPro"/>
</dbReference>
<dbReference type="GO" id="GO:0006565">
    <property type="term" value="P:L-serine catabolic process"/>
    <property type="evidence" value="ECO:0007669"/>
    <property type="project" value="TreeGrafter"/>
</dbReference>
<proteinExistence type="inferred from homology"/>
<feature type="domain" description="Tryptophan synthase beta chain-like PALP" evidence="5">
    <location>
        <begin position="16"/>
        <end position="301"/>
    </location>
</feature>
<dbReference type="Proteomes" id="UP000593594">
    <property type="component" value="Chromosome"/>
</dbReference>
<dbReference type="InterPro" id="IPR001926">
    <property type="entry name" value="TrpB-like_PALP"/>
</dbReference>
<organism evidence="6 7">
    <name type="scientific">Kaustia mangrovi</name>
    <dbReference type="NCBI Taxonomy" id="2593653"/>
    <lineage>
        <taxon>Bacteria</taxon>
        <taxon>Pseudomonadati</taxon>
        <taxon>Pseudomonadota</taxon>
        <taxon>Alphaproteobacteria</taxon>
        <taxon>Hyphomicrobiales</taxon>
        <taxon>Parvibaculaceae</taxon>
        <taxon>Kaustia</taxon>
    </lineage>
</organism>
<dbReference type="InterPro" id="IPR036052">
    <property type="entry name" value="TrpB-like_PALP_sf"/>
</dbReference>
<accession>A0A7S8C4E3</accession>
<dbReference type="KEGG" id="kmn:HW532_11045"/>
<comment type="similarity">
    <text evidence="2">Belongs to the serine/threonine dehydratase family.</text>
</comment>
<dbReference type="GO" id="GO:0004794">
    <property type="term" value="F:threonine deaminase activity"/>
    <property type="evidence" value="ECO:0007669"/>
    <property type="project" value="TreeGrafter"/>
</dbReference>
<dbReference type="Gene3D" id="3.40.50.1100">
    <property type="match status" value="2"/>
</dbReference>
<dbReference type="EMBL" id="CP058214">
    <property type="protein sequence ID" value="QPC43179.1"/>
    <property type="molecule type" value="Genomic_DNA"/>
</dbReference>
<evidence type="ECO:0000259" key="5">
    <source>
        <dbReference type="Pfam" id="PF00291"/>
    </source>
</evidence>
<keyword evidence="4" id="KW-0456">Lyase</keyword>
<evidence type="ECO:0000313" key="7">
    <source>
        <dbReference type="Proteomes" id="UP000593594"/>
    </source>
</evidence>
<reference evidence="6 7" key="1">
    <citation type="submission" date="2020-06" db="EMBL/GenBank/DDBJ databases">
        <title>Genome sequence of 2 isolates from Red Sea Mangroves.</title>
        <authorList>
            <person name="Sefrji F."/>
            <person name="Michoud G."/>
            <person name="Merlino G."/>
            <person name="Daffonchio D."/>
        </authorList>
    </citation>
    <scope>NUCLEOTIDE SEQUENCE [LARGE SCALE GENOMIC DNA]</scope>
    <source>
        <strain evidence="6 7">R1DC25</strain>
    </source>
</reference>
<protein>
    <submittedName>
        <fullName evidence="6">Threonine/serine dehydratase</fullName>
    </submittedName>
</protein>
<dbReference type="RefSeq" id="WP_213160540.1">
    <property type="nucleotide sequence ID" value="NZ_CP058214.1"/>
</dbReference>
<evidence type="ECO:0000313" key="6">
    <source>
        <dbReference type="EMBL" id="QPC43179.1"/>
    </source>
</evidence>
<dbReference type="AlphaFoldDB" id="A0A7S8C4E3"/>